<dbReference type="GO" id="GO:0005829">
    <property type="term" value="C:cytosol"/>
    <property type="evidence" value="ECO:0007669"/>
    <property type="project" value="GOC"/>
</dbReference>
<dbReference type="PANTHER" id="PTHR12820:SF0">
    <property type="entry name" value="VACUOLAR PROTEIN SORTING-ASSOCIATED PROTEIN 53 HOMOLOG"/>
    <property type="match status" value="1"/>
</dbReference>
<keyword evidence="1" id="KW-0175">Coiled coil</keyword>
<organism evidence="3 4">
    <name type="scientific">Trichomonas vaginalis (strain ATCC PRA-98 / G3)</name>
    <dbReference type="NCBI Taxonomy" id="412133"/>
    <lineage>
        <taxon>Eukaryota</taxon>
        <taxon>Metamonada</taxon>
        <taxon>Parabasalia</taxon>
        <taxon>Trichomonadida</taxon>
        <taxon>Trichomonadidae</taxon>
        <taxon>Trichomonas</taxon>
    </lineage>
</organism>
<dbReference type="KEGG" id="tva:4759324"/>
<dbReference type="SMR" id="A2F0Q3"/>
<dbReference type="VEuPathDB" id="TrichDB:TVAG_107570"/>
<dbReference type="GO" id="GO:0042147">
    <property type="term" value="P:retrograde transport, endosome to Golgi"/>
    <property type="evidence" value="ECO:0000318"/>
    <property type="project" value="GO_Central"/>
</dbReference>
<dbReference type="FunCoup" id="A2F0Q3">
    <property type="interactions" value="555"/>
</dbReference>
<feature type="coiled-coil region" evidence="1">
    <location>
        <begin position="49"/>
        <end position="104"/>
    </location>
</feature>
<dbReference type="AlphaFoldDB" id="A2F0Q3"/>
<dbReference type="InParanoid" id="A2F0Q3"/>
<accession>A2F0Q3</accession>
<name>A2F0Q3_TRIV3</name>
<evidence type="ECO:0000313" key="3">
    <source>
        <dbReference type="EMBL" id="EAY01498.1"/>
    </source>
</evidence>
<dbReference type="OrthoDB" id="10261632at2759"/>
<dbReference type="GO" id="GO:0000938">
    <property type="term" value="C:GARP complex"/>
    <property type="evidence" value="ECO:0000318"/>
    <property type="project" value="GO_Central"/>
</dbReference>
<dbReference type="Proteomes" id="UP000001542">
    <property type="component" value="Unassembled WGS sequence"/>
</dbReference>
<protein>
    <recommendedName>
        <fullName evidence="2">Vps53 N-terminal domain-containing protein</fullName>
    </recommendedName>
</protein>
<dbReference type="InterPro" id="IPR039766">
    <property type="entry name" value="Vps53"/>
</dbReference>
<sequence>MNDFDDDVKIKDIEVELSTRDYDAIKYINTAIPDSSAISTINVLSKHINQKLEKTTENINEDIKQYSKLDAADKNLLANTHESISDLSKRIDQIKVQAQDTETAIKKICADIEPLHRAKNNLLATVTTLRRLQMMVTSISALEKHIQAKNYAECAPNVLALTTLVEDFKKFEKAPQLSPLITKFYDLKRYLRNQVNTELDYRLFGGKPDESNLAVCAVVDSFADDFRSSTIDWFCDKFLSCYDDAFEGTDLSEAQNRFRWFKQRLIIYNNQFSQCFPSTWRMQYWITLSFCQRTCQQFKYILQQQKPSTKQYLNAFEMTVKFESKMSESFATIELVPYDPDAPMPDFPQTAEGVRQKHEWLQRMKEKRGTTKKVLATNFIGSIAAAFSPYMQIYIDSEKLILTKIIQEAQNNITNDIDEEEKEMNSARLLIIAMKKSLEKCAGFGVEKTTLELFAMLRDLIVSYSAGMTKLLPKKFKDEINVKLTCAIANTTSTLLEILDSLATKVIEITSDGKKVTVDEAKNQISEEIKKQILHIADTFIKESESSLISIGNNSWTGSDKLPSKLLELFSSRFGIISEWLNPMNMNRLRSVLTQKVVATIRDSVYRTHNIKIESASKIYMTLGNTKETIAYWTNCDSASARRRLDYDFARLENDLTVLCCPEMAMTVTYLGKTPTKNKDQFMALVRLKGLGPQAEAQLSQEYDQQLPLFTEK</sequence>
<dbReference type="Pfam" id="PF04100">
    <property type="entry name" value="Vps53_N"/>
    <property type="match status" value="1"/>
</dbReference>
<reference evidence="3" key="2">
    <citation type="journal article" date="2007" name="Science">
        <title>Draft genome sequence of the sexually transmitted pathogen Trichomonas vaginalis.</title>
        <authorList>
            <person name="Carlton J.M."/>
            <person name="Hirt R.P."/>
            <person name="Silva J.C."/>
            <person name="Delcher A.L."/>
            <person name="Schatz M."/>
            <person name="Zhao Q."/>
            <person name="Wortman J.R."/>
            <person name="Bidwell S.L."/>
            <person name="Alsmark U.C.M."/>
            <person name="Besteiro S."/>
            <person name="Sicheritz-Ponten T."/>
            <person name="Noel C.J."/>
            <person name="Dacks J.B."/>
            <person name="Foster P.G."/>
            <person name="Simillion C."/>
            <person name="Van de Peer Y."/>
            <person name="Miranda-Saavedra D."/>
            <person name="Barton G.J."/>
            <person name="Westrop G.D."/>
            <person name="Mueller S."/>
            <person name="Dessi D."/>
            <person name="Fiori P.L."/>
            <person name="Ren Q."/>
            <person name="Paulsen I."/>
            <person name="Zhang H."/>
            <person name="Bastida-Corcuera F.D."/>
            <person name="Simoes-Barbosa A."/>
            <person name="Brown M.T."/>
            <person name="Hayes R.D."/>
            <person name="Mukherjee M."/>
            <person name="Okumura C.Y."/>
            <person name="Schneider R."/>
            <person name="Smith A.J."/>
            <person name="Vanacova S."/>
            <person name="Villalvazo M."/>
            <person name="Haas B.J."/>
            <person name="Pertea M."/>
            <person name="Feldblyum T.V."/>
            <person name="Utterback T.R."/>
            <person name="Shu C.L."/>
            <person name="Osoegawa K."/>
            <person name="de Jong P.J."/>
            <person name="Hrdy I."/>
            <person name="Horvathova L."/>
            <person name="Zubacova Z."/>
            <person name="Dolezal P."/>
            <person name="Malik S.B."/>
            <person name="Logsdon J.M. Jr."/>
            <person name="Henze K."/>
            <person name="Gupta A."/>
            <person name="Wang C.C."/>
            <person name="Dunne R.L."/>
            <person name="Upcroft J.A."/>
            <person name="Upcroft P."/>
            <person name="White O."/>
            <person name="Salzberg S.L."/>
            <person name="Tang P."/>
            <person name="Chiu C.-H."/>
            <person name="Lee Y.-S."/>
            <person name="Embley T.M."/>
            <person name="Coombs G.H."/>
            <person name="Mottram J.C."/>
            <person name="Tachezy J."/>
            <person name="Fraser-Liggett C.M."/>
            <person name="Johnson P.J."/>
        </authorList>
    </citation>
    <scope>NUCLEOTIDE SEQUENCE [LARGE SCALE GENOMIC DNA]</scope>
    <source>
        <strain evidence="3">G3</strain>
    </source>
</reference>
<keyword evidence="4" id="KW-1185">Reference proteome</keyword>
<dbReference type="RefSeq" id="XP_001314183.1">
    <property type="nucleotide sequence ID" value="XM_001314170.1"/>
</dbReference>
<dbReference type="EMBL" id="DS113565">
    <property type="protein sequence ID" value="EAY01498.1"/>
    <property type="molecule type" value="Genomic_DNA"/>
</dbReference>
<dbReference type="eggNOG" id="KOG2180">
    <property type="taxonomic scope" value="Eukaryota"/>
</dbReference>
<feature type="domain" description="Vps53 N-terminal" evidence="2">
    <location>
        <begin position="21"/>
        <end position="408"/>
    </location>
</feature>
<evidence type="ECO:0000256" key="1">
    <source>
        <dbReference type="SAM" id="Coils"/>
    </source>
</evidence>
<dbReference type="InterPro" id="IPR007234">
    <property type="entry name" value="Vps53_N"/>
</dbReference>
<dbReference type="STRING" id="5722.A2F0Q3"/>
<proteinExistence type="predicted"/>
<evidence type="ECO:0000313" key="4">
    <source>
        <dbReference type="Proteomes" id="UP000001542"/>
    </source>
</evidence>
<reference evidence="3" key="1">
    <citation type="submission" date="2006-10" db="EMBL/GenBank/DDBJ databases">
        <authorList>
            <person name="Amadeo P."/>
            <person name="Zhao Q."/>
            <person name="Wortman J."/>
            <person name="Fraser-Liggett C."/>
            <person name="Carlton J."/>
        </authorList>
    </citation>
    <scope>NUCLEOTIDE SEQUENCE</scope>
    <source>
        <strain evidence="3">G3</strain>
    </source>
</reference>
<dbReference type="VEuPathDB" id="TrichDB:TVAGG3_1090230"/>
<evidence type="ECO:0000259" key="2">
    <source>
        <dbReference type="Pfam" id="PF04100"/>
    </source>
</evidence>
<gene>
    <name evidence="3" type="ORF">TVAG_107570</name>
</gene>
<dbReference type="PANTHER" id="PTHR12820">
    <property type="entry name" value="VACUOLAR SORTING PROTEIN 53"/>
    <property type="match status" value="1"/>
</dbReference>